<comment type="caution">
    <text evidence="11">The sequence shown here is derived from an EMBL/GenBank/DDBJ whole genome shotgun (WGS) entry which is preliminary data.</text>
</comment>
<evidence type="ECO:0000313" key="11">
    <source>
        <dbReference type="EMBL" id="OWQ54035.1"/>
    </source>
</evidence>
<name>A0A246HP14_STEMA</name>
<dbReference type="GO" id="GO:0005886">
    <property type="term" value="C:plasma membrane"/>
    <property type="evidence" value="ECO:0007669"/>
    <property type="project" value="UniProtKB-SubCell"/>
</dbReference>
<evidence type="ECO:0000256" key="9">
    <source>
        <dbReference type="NCBIfam" id="TIGR03810"/>
    </source>
</evidence>
<dbReference type="InterPro" id="IPR002293">
    <property type="entry name" value="AA/rel_permease1"/>
</dbReference>
<feature type="transmembrane region" description="Helical" evidence="10">
    <location>
        <begin position="447"/>
        <end position="467"/>
    </location>
</feature>
<feature type="transmembrane region" description="Helical" evidence="10">
    <location>
        <begin position="417"/>
        <end position="435"/>
    </location>
</feature>
<evidence type="ECO:0000256" key="8">
    <source>
        <dbReference type="ARBA" id="ARBA00023136"/>
    </source>
</evidence>
<evidence type="ECO:0000256" key="5">
    <source>
        <dbReference type="ARBA" id="ARBA00022692"/>
    </source>
</evidence>
<evidence type="ECO:0000256" key="2">
    <source>
        <dbReference type="ARBA" id="ARBA00008220"/>
    </source>
</evidence>
<feature type="transmembrane region" description="Helical" evidence="10">
    <location>
        <begin position="92"/>
        <end position="113"/>
    </location>
</feature>
<dbReference type="GO" id="GO:1903826">
    <property type="term" value="P:L-arginine transmembrane transport"/>
    <property type="evidence" value="ECO:0007669"/>
    <property type="project" value="InterPro"/>
</dbReference>
<dbReference type="EMBL" id="NIVS01000020">
    <property type="protein sequence ID" value="OWQ54035.1"/>
    <property type="molecule type" value="Genomic_DNA"/>
</dbReference>
<feature type="transmembrane region" description="Helical" evidence="10">
    <location>
        <begin position="274"/>
        <end position="307"/>
    </location>
</feature>
<reference evidence="11 12" key="1">
    <citation type="submission" date="2017-06" db="EMBL/GenBank/DDBJ databases">
        <authorList>
            <person name="Kim H.J."/>
            <person name="Triplett B.A."/>
        </authorList>
    </citation>
    <scope>NUCLEOTIDE SEQUENCE [LARGE SCALE GENOMIC DNA]</scope>
    <source>
        <strain evidence="11 12">13146</strain>
    </source>
</reference>
<dbReference type="NCBIfam" id="TIGR00905">
    <property type="entry name" value="2A0302"/>
    <property type="match status" value="1"/>
</dbReference>
<dbReference type="NCBIfam" id="TIGR03810">
    <property type="entry name" value="arg_ornith_anti"/>
    <property type="match status" value="1"/>
</dbReference>
<dbReference type="Pfam" id="PF13520">
    <property type="entry name" value="AA_permease_2"/>
    <property type="match status" value="1"/>
</dbReference>
<dbReference type="GO" id="GO:0043858">
    <property type="term" value="F:arginine:ornithine antiporter activity"/>
    <property type="evidence" value="ECO:0007669"/>
    <property type="project" value="UniProtKB-UniRule"/>
</dbReference>
<comment type="subcellular location">
    <subcellularLocation>
        <location evidence="1">Cell membrane</location>
        <topology evidence="1">Multi-pass membrane protein</topology>
    </subcellularLocation>
</comment>
<dbReference type="AlphaFoldDB" id="A0A246HP14"/>
<evidence type="ECO:0000256" key="7">
    <source>
        <dbReference type="ARBA" id="ARBA00022989"/>
    </source>
</evidence>
<dbReference type="GO" id="GO:0006527">
    <property type="term" value="P:L-arginine catabolic process"/>
    <property type="evidence" value="ECO:0007669"/>
    <property type="project" value="UniProtKB-UniRule"/>
</dbReference>
<dbReference type="PANTHER" id="PTHR42770">
    <property type="entry name" value="AMINO ACID TRANSPORTER-RELATED"/>
    <property type="match status" value="1"/>
</dbReference>
<evidence type="ECO:0000256" key="10">
    <source>
        <dbReference type="SAM" id="Phobius"/>
    </source>
</evidence>
<keyword evidence="5 10" id="KW-0812">Transmembrane</keyword>
<evidence type="ECO:0000256" key="6">
    <source>
        <dbReference type="ARBA" id="ARBA00022970"/>
    </source>
</evidence>
<feature type="transmembrane region" description="Helical" evidence="10">
    <location>
        <begin position="125"/>
        <end position="144"/>
    </location>
</feature>
<dbReference type="InterPro" id="IPR004754">
    <property type="entry name" value="Amino_acid_antiprt"/>
</dbReference>
<keyword evidence="7 10" id="KW-1133">Transmembrane helix</keyword>
<dbReference type="InterPro" id="IPR050367">
    <property type="entry name" value="APC_superfamily"/>
</dbReference>
<evidence type="ECO:0000256" key="4">
    <source>
        <dbReference type="ARBA" id="ARBA00022475"/>
    </source>
</evidence>
<evidence type="ECO:0000256" key="3">
    <source>
        <dbReference type="ARBA" id="ARBA00022448"/>
    </source>
</evidence>
<feature type="transmembrane region" description="Helical" evidence="10">
    <location>
        <begin position="231"/>
        <end position="254"/>
    </location>
</feature>
<sequence>MTSRSDRLGLTALTALVVGSMVGAGIFSLPQNIARSAGPGVALIGWMISGLGMLMLAFVFQNLANRKPELDTGIYAYARAGFGDYIGFSAAWGYWVCSLLGNVSYFVLIFSGLGYFVPAFGEGNTWQAVACASVLLWSMHAMILRGIRQAALVNAVVTVAKIVPIVVFLIIAAVGFKAEIFTGDFWGTAALGSVGEQLRGMMLITVWVFIGIEGASIYSRRAAKRSDVGRATIIGFLCVLALLMLVNLLSMGVLRQDALAHARNPSMAFVLEAIVGPWGATLIIIGMIVSVLGALLAWVLLCAEVLYAAAGDGTMPAFLGRENARQVPANALWLTNGLIQLFLVITLFSAGTYTSLVLLGASMSLVPYLFSAGYGALLALRGETYAGQPALRFRDLLVAGLATVYALWLVYAGGLSQVLLSVLLYAPGIAMFAAAKYQNGQRLFTRAEQVIVAAVIVVAGWAAWGLYQGHLHLA</sequence>
<organism evidence="11 12">
    <name type="scientific">Stenotrophomonas maltophilia</name>
    <name type="common">Pseudomonas maltophilia</name>
    <name type="synonym">Xanthomonas maltophilia</name>
    <dbReference type="NCBI Taxonomy" id="40324"/>
    <lineage>
        <taxon>Bacteria</taxon>
        <taxon>Pseudomonadati</taxon>
        <taxon>Pseudomonadota</taxon>
        <taxon>Gammaproteobacteria</taxon>
        <taxon>Lysobacterales</taxon>
        <taxon>Lysobacteraceae</taxon>
        <taxon>Stenotrophomonas</taxon>
        <taxon>Stenotrophomonas maltophilia group</taxon>
    </lineage>
</organism>
<keyword evidence="4" id="KW-1003">Cell membrane</keyword>
<dbReference type="PIRSF" id="PIRSF006060">
    <property type="entry name" value="AA_transporter"/>
    <property type="match status" value="1"/>
</dbReference>
<feature type="transmembrane region" description="Helical" evidence="10">
    <location>
        <begin position="356"/>
        <end position="380"/>
    </location>
</feature>
<dbReference type="Proteomes" id="UP000198157">
    <property type="component" value="Unassembled WGS sequence"/>
</dbReference>
<gene>
    <name evidence="11" type="primary">arcD</name>
    <name evidence="11" type="ORF">CEE60_10300</name>
</gene>
<dbReference type="OrthoDB" id="3185104at2"/>
<proteinExistence type="inferred from homology"/>
<feature type="transmembrane region" description="Helical" evidence="10">
    <location>
        <begin position="327"/>
        <end position="350"/>
    </location>
</feature>
<feature type="transmembrane region" description="Helical" evidence="10">
    <location>
        <begin position="392"/>
        <end position="411"/>
    </location>
</feature>
<accession>A0A246HP14</accession>
<protein>
    <recommendedName>
        <fullName evidence="9">Arginine-ornithine antiporter</fullName>
    </recommendedName>
</protein>
<keyword evidence="8 10" id="KW-0472">Membrane</keyword>
<evidence type="ECO:0000256" key="1">
    <source>
        <dbReference type="ARBA" id="ARBA00004651"/>
    </source>
</evidence>
<feature type="transmembrane region" description="Helical" evidence="10">
    <location>
        <begin position="40"/>
        <end position="60"/>
    </location>
</feature>
<keyword evidence="6" id="KW-0029">Amino-acid transport</keyword>
<dbReference type="InterPro" id="IPR022461">
    <property type="entry name" value="Arg/Orn_antiprt_ArcD"/>
</dbReference>
<dbReference type="Gene3D" id="1.20.1740.10">
    <property type="entry name" value="Amino acid/polyamine transporter I"/>
    <property type="match status" value="1"/>
</dbReference>
<comment type="similarity">
    <text evidence="2">Belongs to the amino acid-polyamine-organocation (APC) superfamily. Basic amino acid/polyamine antiporter (APA) (TC 2.A.3.2) family.</text>
</comment>
<feature type="transmembrane region" description="Helical" evidence="10">
    <location>
        <begin position="151"/>
        <end position="178"/>
    </location>
</feature>
<keyword evidence="3" id="KW-0813">Transport</keyword>
<feature type="transmembrane region" description="Helical" evidence="10">
    <location>
        <begin position="198"/>
        <end position="219"/>
    </location>
</feature>
<dbReference type="PANTHER" id="PTHR42770:SF4">
    <property type="entry name" value="ARGININE_ORNITHINE ANTIPORTER-RELATED"/>
    <property type="match status" value="1"/>
</dbReference>
<evidence type="ECO:0000313" key="12">
    <source>
        <dbReference type="Proteomes" id="UP000198157"/>
    </source>
</evidence>